<feature type="region of interest" description="Disordered" evidence="1">
    <location>
        <begin position="207"/>
        <end position="229"/>
    </location>
</feature>
<keyword evidence="4" id="KW-1185">Reference proteome</keyword>
<gene>
    <name evidence="3" type="ORF">Rhopal_002810-T1</name>
</gene>
<sequence length="631" mass="68348">MPNFLTYRELFRQVKKYGVPCWQCRNPALSEYLARVLECVQEEMLKGAVRRVILVVKESSLQETPLERFVFEFEWLIPQRDVPAPGDDFTPSDKGLETGDVEDLFRACLLKLNLSSSHLSRLKTDVSFAVVLEMRDGSAAPESKAARDGHVPAEWIPAEQRQAAEDDGTGPGRGRPSDKFSTISPLESVRLGLINMDIRVEETAEKFEEGVDSSGEVAPAVQSDRKGKGLLSSDWSDALAEAPSSPVPLVMSGGASSGGGRMGKTRKSTPPTSPEVSLKVAEPVARATKPGGTSGGKASASKGDLRSFFQRTSPRKRRRLSPPPVDDEPDASAGMARSTSTGSTSSAASASSARSALSSFTSRSSSSSSTSSASTAKPVKLEQLYLDPFHTAGHATLSCATCSLSYARTPEDLAYHDRHHKKVVGGCDWTTSDDLKGVTVLEDAVEWGKGKRGAKVLMVDYRMADANLRRRLKDVLETIDTELSSTSLTPEQLALSKLFLFVTPQRKVIACAVIQRIAAAYEVVQKDSAQDEASENKNDLLRFGEDDGAIFCSPTPLPTLLGVQRIWTSTSSRRHGLASLLLNHVADKFVYGSPIPEERRRTEVAFSQPTGMGQKLAKAWTGTAGFRVFVD</sequence>
<dbReference type="SUPFAM" id="SSF56019">
    <property type="entry name" value="The spindle assembly checkpoint protein mad2"/>
    <property type="match status" value="1"/>
</dbReference>
<dbReference type="GO" id="GO:0000785">
    <property type="term" value="C:chromatin"/>
    <property type="evidence" value="ECO:0007669"/>
    <property type="project" value="TreeGrafter"/>
</dbReference>
<evidence type="ECO:0000313" key="3">
    <source>
        <dbReference type="EMBL" id="GJN89821.1"/>
    </source>
</evidence>
<evidence type="ECO:0000313" key="4">
    <source>
        <dbReference type="Proteomes" id="UP001342314"/>
    </source>
</evidence>
<dbReference type="Gene3D" id="3.30.900.10">
    <property type="entry name" value="HORMA domain"/>
    <property type="match status" value="1"/>
</dbReference>
<reference evidence="3 4" key="1">
    <citation type="submission" date="2021-12" db="EMBL/GenBank/DDBJ databases">
        <title>High titer production of polyol ester of fatty acids by Rhodotorula paludigena BS15 towards product separation-free biomass refinery.</title>
        <authorList>
            <person name="Mano J."/>
            <person name="Ono H."/>
            <person name="Tanaka T."/>
            <person name="Naito K."/>
            <person name="Sushida H."/>
            <person name="Ike M."/>
            <person name="Tokuyasu K."/>
            <person name="Kitaoka M."/>
        </authorList>
    </citation>
    <scope>NUCLEOTIDE SEQUENCE [LARGE SCALE GENOMIC DNA]</scope>
    <source>
        <strain evidence="3 4">BS15</strain>
    </source>
</reference>
<dbReference type="GO" id="GO:0061733">
    <property type="term" value="F:protein-lysine-acetyltransferase activity"/>
    <property type="evidence" value="ECO:0007669"/>
    <property type="project" value="TreeGrafter"/>
</dbReference>
<dbReference type="InterPro" id="IPR028009">
    <property type="entry name" value="ESCO_Acetyltransf_dom"/>
</dbReference>
<evidence type="ECO:0000256" key="1">
    <source>
        <dbReference type="SAM" id="MobiDB-lite"/>
    </source>
</evidence>
<dbReference type="PROSITE" id="PS50815">
    <property type="entry name" value="HORMA"/>
    <property type="match status" value="1"/>
</dbReference>
<protein>
    <recommendedName>
        <fullName evidence="2">HORMA domain-containing protein</fullName>
    </recommendedName>
</protein>
<proteinExistence type="predicted"/>
<dbReference type="Proteomes" id="UP001342314">
    <property type="component" value="Unassembled WGS sequence"/>
</dbReference>
<dbReference type="AlphaFoldDB" id="A0AAV5GB53"/>
<dbReference type="InterPro" id="IPR003511">
    <property type="entry name" value="HORMA_dom"/>
</dbReference>
<comment type="caution">
    <text evidence="3">The sequence shown here is derived from an EMBL/GenBank/DDBJ whole genome shotgun (WGS) entry which is preliminary data.</text>
</comment>
<feature type="domain" description="HORMA" evidence="2">
    <location>
        <begin position="1"/>
        <end position="200"/>
    </location>
</feature>
<name>A0AAV5GB53_9BASI</name>
<dbReference type="EMBL" id="BQKY01000005">
    <property type="protein sequence ID" value="GJN89821.1"/>
    <property type="molecule type" value="Genomic_DNA"/>
</dbReference>
<dbReference type="GO" id="GO:0007064">
    <property type="term" value="P:mitotic sister chromatid cohesion"/>
    <property type="evidence" value="ECO:0007669"/>
    <property type="project" value="TreeGrafter"/>
</dbReference>
<feature type="region of interest" description="Disordered" evidence="1">
    <location>
        <begin position="159"/>
        <end position="182"/>
    </location>
</feature>
<feature type="compositionally biased region" description="Low complexity" evidence="1">
    <location>
        <begin position="331"/>
        <end position="350"/>
    </location>
</feature>
<dbReference type="PANTHER" id="PTHR45884">
    <property type="entry name" value="N-ACETYLTRANSFERASE ECO"/>
    <property type="match status" value="1"/>
</dbReference>
<dbReference type="Pfam" id="PF13880">
    <property type="entry name" value="Acetyltransf_13"/>
    <property type="match status" value="1"/>
</dbReference>
<feature type="region of interest" description="Disordered" evidence="1">
    <location>
        <begin position="241"/>
        <end position="350"/>
    </location>
</feature>
<dbReference type="GO" id="GO:0005634">
    <property type="term" value="C:nucleus"/>
    <property type="evidence" value="ECO:0007669"/>
    <property type="project" value="TreeGrafter"/>
</dbReference>
<organism evidence="3 4">
    <name type="scientific">Rhodotorula paludigena</name>
    <dbReference type="NCBI Taxonomy" id="86838"/>
    <lineage>
        <taxon>Eukaryota</taxon>
        <taxon>Fungi</taxon>
        <taxon>Dikarya</taxon>
        <taxon>Basidiomycota</taxon>
        <taxon>Pucciniomycotina</taxon>
        <taxon>Microbotryomycetes</taxon>
        <taxon>Sporidiobolales</taxon>
        <taxon>Sporidiobolaceae</taxon>
        <taxon>Rhodotorula</taxon>
    </lineage>
</organism>
<accession>A0AAV5GB53</accession>
<evidence type="ECO:0000259" key="2">
    <source>
        <dbReference type="PROSITE" id="PS50815"/>
    </source>
</evidence>
<feature type="compositionally biased region" description="Low complexity" evidence="1">
    <location>
        <begin position="287"/>
        <end position="302"/>
    </location>
</feature>
<dbReference type="PANTHER" id="PTHR45884:SF2">
    <property type="entry name" value="N-ACETYLTRANSFERASE ECO"/>
    <property type="match status" value="1"/>
</dbReference>
<dbReference type="InterPro" id="IPR036570">
    <property type="entry name" value="HORMA_dom_sf"/>
</dbReference>